<dbReference type="AlphaFoldDB" id="W0RP64"/>
<dbReference type="EMBL" id="CP007129">
    <property type="protein sequence ID" value="AHG92277.1"/>
    <property type="molecule type" value="Genomic_DNA"/>
</dbReference>
<evidence type="ECO:0000313" key="1">
    <source>
        <dbReference type="EMBL" id="AHG92277.1"/>
    </source>
</evidence>
<dbReference type="InParanoid" id="W0RP64"/>
<proteinExistence type="predicted"/>
<keyword evidence="2" id="KW-1185">Reference proteome</keyword>
<geneLocation type="plasmid" evidence="1 2">
    <name>1</name>
</geneLocation>
<organism evidence="1 2">
    <name type="scientific">Gemmatirosa kalamazoonensis</name>
    <dbReference type="NCBI Taxonomy" id="861299"/>
    <lineage>
        <taxon>Bacteria</taxon>
        <taxon>Pseudomonadati</taxon>
        <taxon>Gemmatimonadota</taxon>
        <taxon>Gemmatimonadia</taxon>
        <taxon>Gemmatimonadales</taxon>
        <taxon>Gemmatimonadaceae</taxon>
        <taxon>Gemmatirosa</taxon>
    </lineage>
</organism>
<dbReference type="Proteomes" id="UP000019151">
    <property type="component" value="Plasmid 1"/>
</dbReference>
<evidence type="ECO:0000313" key="2">
    <source>
        <dbReference type="Proteomes" id="UP000019151"/>
    </source>
</evidence>
<reference evidence="1 2" key="1">
    <citation type="journal article" date="2014" name="Genome Announc.">
        <title>Genome Sequence and Methylome of Soil Bacterium Gemmatirosa kalamazoonensis KBS708T, a Member of the Rarely Cultivated Gemmatimonadetes Phylum.</title>
        <authorList>
            <person name="Debruyn J.M."/>
            <person name="Radosevich M."/>
            <person name="Wommack K.E."/>
            <person name="Polson S.W."/>
            <person name="Hauser L.J."/>
            <person name="Fawaz M.N."/>
            <person name="Korlach J."/>
            <person name="Tsai Y.C."/>
        </authorList>
    </citation>
    <scope>NUCLEOTIDE SEQUENCE [LARGE SCALE GENOMIC DNA]</scope>
    <source>
        <strain evidence="1 2">KBS708</strain>
        <plasmid evidence="2">Plasmid 1</plasmid>
    </source>
</reference>
<sequence>MSVARFGTNILIDGGPRLDRAYNATVALRLAALALSAAGRGALAELARLPGRLWIVPPDAVPSPARGDVVLRYDAPPADHAGTMLLGALLHALQRDAATGQATGRRIQMPVRIVTPVGSAAPIL</sequence>
<protein>
    <submittedName>
        <fullName evidence="1">Uncharacterized protein</fullName>
    </submittedName>
</protein>
<dbReference type="HOGENOM" id="CLU_2000619_0_0_0"/>
<keyword evidence="1" id="KW-0614">Plasmid</keyword>
<dbReference type="KEGG" id="gba:J421_4742"/>
<dbReference type="RefSeq" id="WP_025413625.1">
    <property type="nucleotide sequence ID" value="NZ_CP007129.1"/>
</dbReference>
<accession>W0RP64</accession>
<name>W0RP64_9BACT</name>
<gene>
    <name evidence="1" type="ORF">J421_4742</name>
</gene>